<keyword evidence="4" id="KW-0540">Nuclease</keyword>
<dbReference type="SUPFAM" id="SSF50630">
    <property type="entry name" value="Acid proteases"/>
    <property type="match status" value="1"/>
</dbReference>
<feature type="compositionally biased region" description="Polar residues" evidence="8">
    <location>
        <begin position="1280"/>
        <end position="1289"/>
    </location>
</feature>
<organism evidence="11 12">
    <name type="scientific">Musca domestica</name>
    <name type="common">House fly</name>
    <dbReference type="NCBI Taxonomy" id="7370"/>
    <lineage>
        <taxon>Eukaryota</taxon>
        <taxon>Metazoa</taxon>
        <taxon>Ecdysozoa</taxon>
        <taxon>Arthropoda</taxon>
        <taxon>Hexapoda</taxon>
        <taxon>Insecta</taxon>
        <taxon>Pterygota</taxon>
        <taxon>Neoptera</taxon>
        <taxon>Endopterygota</taxon>
        <taxon>Diptera</taxon>
        <taxon>Brachycera</taxon>
        <taxon>Muscomorpha</taxon>
        <taxon>Muscoidea</taxon>
        <taxon>Muscidae</taxon>
        <taxon>Musca</taxon>
    </lineage>
</organism>
<evidence type="ECO:0000256" key="8">
    <source>
        <dbReference type="SAM" id="MobiDB-lite"/>
    </source>
</evidence>
<dbReference type="CDD" id="cd01647">
    <property type="entry name" value="RT_LTR"/>
    <property type="match status" value="1"/>
</dbReference>
<accession>A0ABM3V6G9</accession>
<evidence type="ECO:0000256" key="1">
    <source>
        <dbReference type="ARBA" id="ARBA00012493"/>
    </source>
</evidence>
<dbReference type="InterPro" id="IPR021109">
    <property type="entry name" value="Peptidase_aspartic_dom_sf"/>
</dbReference>
<name>A0ABM3V6G9_MUSDO</name>
<dbReference type="CDD" id="cd09274">
    <property type="entry name" value="RNase_HI_RT_Ty3"/>
    <property type="match status" value="1"/>
</dbReference>
<dbReference type="Pfam" id="PF17917">
    <property type="entry name" value="RT_RNaseH"/>
    <property type="match status" value="1"/>
</dbReference>
<evidence type="ECO:0000256" key="6">
    <source>
        <dbReference type="ARBA" id="ARBA00022801"/>
    </source>
</evidence>
<dbReference type="CDD" id="cd04508">
    <property type="entry name" value="Tudor_SF"/>
    <property type="match status" value="1"/>
</dbReference>
<dbReference type="InterPro" id="IPR001584">
    <property type="entry name" value="Integrase_cat-core"/>
</dbReference>
<evidence type="ECO:0000313" key="12">
    <source>
        <dbReference type="RefSeq" id="XP_058981370.1"/>
    </source>
</evidence>
<keyword evidence="2" id="KW-0808">Transferase</keyword>
<dbReference type="InterPro" id="IPR050951">
    <property type="entry name" value="Retrovirus_Pol_polyprotein"/>
</dbReference>
<evidence type="ECO:0000259" key="10">
    <source>
        <dbReference type="PROSITE" id="PS50994"/>
    </source>
</evidence>
<dbReference type="RefSeq" id="XP_058981370.1">
    <property type="nucleotide sequence ID" value="XM_059125387.1"/>
</dbReference>
<dbReference type="InterPro" id="IPR043502">
    <property type="entry name" value="DNA/RNA_pol_sf"/>
</dbReference>
<dbReference type="InterPro" id="IPR041373">
    <property type="entry name" value="RT_RNaseH"/>
</dbReference>
<dbReference type="Pfam" id="PF00665">
    <property type="entry name" value="rve"/>
    <property type="match status" value="1"/>
</dbReference>
<dbReference type="PANTHER" id="PTHR37984">
    <property type="entry name" value="PROTEIN CBG26694"/>
    <property type="match status" value="1"/>
</dbReference>
<feature type="region of interest" description="Disordered" evidence="8">
    <location>
        <begin position="253"/>
        <end position="280"/>
    </location>
</feature>
<evidence type="ECO:0000313" key="11">
    <source>
        <dbReference type="Proteomes" id="UP001652621"/>
    </source>
</evidence>
<dbReference type="InterPro" id="IPR036397">
    <property type="entry name" value="RNaseH_sf"/>
</dbReference>
<dbReference type="Gene3D" id="3.30.70.270">
    <property type="match status" value="2"/>
</dbReference>
<gene>
    <name evidence="12" type="primary">LOC131803743</name>
</gene>
<feature type="domain" description="Integrase catalytic" evidence="10">
    <location>
        <begin position="1009"/>
        <end position="1190"/>
    </location>
</feature>
<dbReference type="Gene3D" id="2.40.70.10">
    <property type="entry name" value="Acid Proteases"/>
    <property type="match status" value="1"/>
</dbReference>
<dbReference type="Gene3D" id="3.30.420.10">
    <property type="entry name" value="Ribonuclease H-like superfamily/Ribonuclease H"/>
    <property type="match status" value="1"/>
</dbReference>
<keyword evidence="5" id="KW-0255">Endonuclease</keyword>
<dbReference type="SUPFAM" id="SSF56672">
    <property type="entry name" value="DNA/RNA polymerases"/>
    <property type="match status" value="1"/>
</dbReference>
<dbReference type="Pfam" id="PF17921">
    <property type="entry name" value="Integrase_H2C2"/>
    <property type="match status" value="1"/>
</dbReference>
<dbReference type="InterPro" id="IPR012337">
    <property type="entry name" value="RNaseH-like_sf"/>
</dbReference>
<dbReference type="SUPFAM" id="SSF53098">
    <property type="entry name" value="Ribonuclease H-like"/>
    <property type="match status" value="1"/>
</dbReference>
<feature type="domain" description="Reverse transcriptase" evidence="9">
    <location>
        <begin position="475"/>
        <end position="652"/>
    </location>
</feature>
<evidence type="ECO:0000256" key="7">
    <source>
        <dbReference type="ARBA" id="ARBA00022918"/>
    </source>
</evidence>
<dbReference type="Pfam" id="PF00078">
    <property type="entry name" value="RVT_1"/>
    <property type="match status" value="1"/>
</dbReference>
<keyword evidence="6" id="KW-0378">Hydrolase</keyword>
<dbReference type="EC" id="2.7.7.49" evidence="1"/>
<sequence length="1326" mass="153151">MAPEHSLAGTSSTAQQHVPVTAVIKPIDLKSTNMSVTWDHWYNQFKIYLRASDLEKLSDQRKVALLLHYMGPESLTTFNSFNIDIDSIKYDDLVKKWQNYFVPKKNIAMERHNFFSRKQQEGESLDSYVTALKNLSLTCEFESLRDDLVKDIFVCGLPGEHQNIKERLLSEGDIQLDKAIGIAKSMILARENVQHLKKAEEDIQVNWVNKKSYKHSQQKNCTKCGQKHRNKCPAENVICHTCKRRGHFAKMCYSRKQQQHPQQSQQQSHHRQQQQRSSGITAKFVKKIEANEEDEPEELFVGTLSHTKGNKGEWNISVCIGNKSVILQVDTGAQANILSLMTAENLKLVDRIKTTRAHIVAFNGEDMPVVGKVEIEFKYDLHNYNATFFVLDLPCKNIIGLQLAEQMSLIKKVNAVSCGDILKRYQNIFEGLGEVNTKCKLVVNPDVEPVIDPPRKVPFSLHTDLKNELKRMENLKVIKFVEEPTEWVNSIVLVRKSNGKLRLCLDPRSLNKAILRPHFPFPDIEFCKAQLSGCKFFSVLDANSGFWMLPLDEESSKLCTFNTPFGRYRFLRLPFGINAAPEMFHGEMIKLFSGIGGLIIYIDDFLIYAKTKEEHDKILEAVLEKAKEVGVKFNKEKSKFFVEEVKFIGHIFNKNGVKADEEKIKAIVDMSSPNNKTELQRFLGMINYFGSYIPNLSDNNKHLRELLKKDIEWHWNKNHDDEFKKLKCALTQAPLLTYFNPLKTLTLTVDASKNAVGAAILHDRRPIAYASASLTEAQTRYAQIEKELFAILFGCTRFHQFVYGMKQVIVETDHKPLVSIFNKPLYKIPARLQRFMLRLQCYDFDVRYKPGKYLYVADTLSRNALKETVLDEIDNEASLHIDLIKSYIDIPFSNANEIANHTKSDEVCQKLINYILNGWPKHKNKIEPNLVPYFKIRHNLSVIEEVILMEDRILIPKLLRKEILSRIHVSHMGIQRTQNLAKETVYWPNINTDIFNLVSNCEICLKFQNSQSKNEMMSHDIIDIPWFKLGCDLFEYGGKTYLLIVDYFSKYFEVSLLNTGYSSSQVIVSLKSIFARHGIPQYLISDNGPPFNSKEFKNFCSSWGIIHNTSSPYMPRSNGLAERSIQIMKNILKKSSETNDDPYLSLLHYRTTPKGKLPSPSEVLMSRKLRTNLPILTSKLEPLLINKQEYIRDLNNFTYKSTDRFNKTAKKYKNVNIGDKVMFKRNPSSFWYPAEITESSNEPRSYVVRDEEGRRYRRNEEHIRVRNEISTPPDNDFENETNNIQQSPNDRNDIENYNPVQRSNLENNVYTTRAGRNVKPPSRLNL</sequence>
<evidence type="ECO:0000259" key="9">
    <source>
        <dbReference type="PROSITE" id="PS50878"/>
    </source>
</evidence>
<dbReference type="InterPro" id="IPR041588">
    <property type="entry name" value="Integrase_H2C2"/>
</dbReference>
<keyword evidence="11" id="KW-1185">Reference proteome</keyword>
<dbReference type="PROSITE" id="PS50994">
    <property type="entry name" value="INTEGRASE"/>
    <property type="match status" value="1"/>
</dbReference>
<dbReference type="CDD" id="cd00303">
    <property type="entry name" value="retropepsin_like"/>
    <property type="match status" value="1"/>
</dbReference>
<evidence type="ECO:0000256" key="3">
    <source>
        <dbReference type="ARBA" id="ARBA00022695"/>
    </source>
</evidence>
<dbReference type="PANTHER" id="PTHR37984:SF5">
    <property type="entry name" value="PROTEIN NYNRIN-LIKE"/>
    <property type="match status" value="1"/>
</dbReference>
<dbReference type="Gene3D" id="1.10.340.70">
    <property type="match status" value="1"/>
</dbReference>
<keyword evidence="3" id="KW-0548">Nucleotidyltransferase</keyword>
<dbReference type="Gene3D" id="3.10.10.10">
    <property type="entry name" value="HIV Type 1 Reverse Transcriptase, subunit A, domain 1"/>
    <property type="match status" value="1"/>
</dbReference>
<evidence type="ECO:0000256" key="2">
    <source>
        <dbReference type="ARBA" id="ARBA00022679"/>
    </source>
</evidence>
<dbReference type="PROSITE" id="PS50878">
    <property type="entry name" value="RT_POL"/>
    <property type="match status" value="1"/>
</dbReference>
<dbReference type="GeneID" id="131803743"/>
<dbReference type="Proteomes" id="UP001652621">
    <property type="component" value="Unplaced"/>
</dbReference>
<evidence type="ECO:0000256" key="4">
    <source>
        <dbReference type="ARBA" id="ARBA00022722"/>
    </source>
</evidence>
<feature type="region of interest" description="Disordered" evidence="8">
    <location>
        <begin position="1266"/>
        <end position="1326"/>
    </location>
</feature>
<keyword evidence="7" id="KW-0695">RNA-directed DNA polymerase</keyword>
<reference evidence="12" key="1">
    <citation type="submission" date="2025-08" db="UniProtKB">
        <authorList>
            <consortium name="RefSeq"/>
        </authorList>
    </citation>
    <scope>IDENTIFICATION</scope>
    <source>
        <strain evidence="12">Aabys</strain>
        <tissue evidence="12">Whole body</tissue>
    </source>
</reference>
<dbReference type="InterPro" id="IPR000477">
    <property type="entry name" value="RT_dom"/>
</dbReference>
<feature type="compositionally biased region" description="Polar residues" evidence="8">
    <location>
        <begin position="1298"/>
        <end position="1311"/>
    </location>
</feature>
<protein>
    <recommendedName>
        <fullName evidence="1">RNA-directed DNA polymerase</fullName>
        <ecNumber evidence="1">2.7.7.49</ecNumber>
    </recommendedName>
</protein>
<proteinExistence type="predicted"/>
<dbReference type="InterPro" id="IPR043128">
    <property type="entry name" value="Rev_trsase/Diguanyl_cyclase"/>
</dbReference>
<feature type="compositionally biased region" description="Low complexity" evidence="8">
    <location>
        <begin position="254"/>
        <end position="267"/>
    </location>
</feature>
<evidence type="ECO:0000256" key="5">
    <source>
        <dbReference type="ARBA" id="ARBA00022759"/>
    </source>
</evidence>